<dbReference type="GO" id="GO:0030145">
    <property type="term" value="F:manganese ion binding"/>
    <property type="evidence" value="ECO:0007669"/>
    <property type="project" value="UniProtKB-UniRule"/>
</dbReference>
<accession>E3GZ27</accession>
<feature type="binding site" evidence="4">
    <location>
        <begin position="133"/>
        <end position="182"/>
    </location>
    <ligand>
        <name>ATP</name>
        <dbReference type="ChEBI" id="CHEBI:30616"/>
    </ligand>
</feature>
<dbReference type="SUPFAM" id="SSF56059">
    <property type="entry name" value="Glutathione synthetase ATP-binding domain-like"/>
    <property type="match status" value="1"/>
</dbReference>
<keyword evidence="1 4" id="KW-0436">Ligase</keyword>
<dbReference type="Pfam" id="PF21360">
    <property type="entry name" value="PylC-like_N"/>
    <property type="match status" value="1"/>
</dbReference>
<dbReference type="EMBL" id="CP002278">
    <property type="protein sequence ID" value="ADP77559.1"/>
    <property type="molecule type" value="Genomic_DNA"/>
</dbReference>
<comment type="catalytic activity">
    <reaction evidence="4">
        <text>hydrogencarbonate + NH4(+) + 2 ATP = carbamoyl phosphate + 2 ADP + phosphate + 2 H(+)</text>
        <dbReference type="Rhea" id="RHEA:18029"/>
        <dbReference type="ChEBI" id="CHEBI:15378"/>
        <dbReference type="ChEBI" id="CHEBI:17544"/>
        <dbReference type="ChEBI" id="CHEBI:28938"/>
        <dbReference type="ChEBI" id="CHEBI:30616"/>
        <dbReference type="ChEBI" id="CHEBI:43474"/>
        <dbReference type="ChEBI" id="CHEBI:58228"/>
        <dbReference type="ChEBI" id="CHEBI:456216"/>
        <dbReference type="EC" id="6.3.4.16"/>
    </reaction>
</comment>
<evidence type="ECO:0000313" key="7">
    <source>
        <dbReference type="Proteomes" id="UP000002315"/>
    </source>
</evidence>
<comment type="similarity">
    <text evidence="4">Belongs to the small carbamoyl-phosphate synthase family.</text>
</comment>
<dbReference type="HOGENOM" id="CLU_734905_0_0_2"/>
<dbReference type="HAMAP" id="MF_02221">
    <property type="entry name" value="CPSase"/>
    <property type="match status" value="1"/>
</dbReference>
<dbReference type="STRING" id="523846.Mfer_0760"/>
<dbReference type="GO" id="GO:0005829">
    <property type="term" value="C:cytosol"/>
    <property type="evidence" value="ECO:0007669"/>
    <property type="project" value="TreeGrafter"/>
</dbReference>
<keyword evidence="4" id="KW-0464">Manganese</keyword>
<reference evidence="6 7" key="1">
    <citation type="journal article" date="2010" name="Stand. Genomic Sci.">
        <title>Complete genome sequence of Methanothermus fervidus type strain (V24S).</title>
        <authorList>
            <person name="Anderson I."/>
            <person name="Djao O.D."/>
            <person name="Misra M."/>
            <person name="Chertkov O."/>
            <person name="Nolan M."/>
            <person name="Lucas S."/>
            <person name="Lapidus A."/>
            <person name="Del Rio T.G."/>
            <person name="Tice H."/>
            <person name="Cheng J.F."/>
            <person name="Tapia R."/>
            <person name="Han C."/>
            <person name="Goodwin L."/>
            <person name="Pitluck S."/>
            <person name="Liolios K."/>
            <person name="Ivanova N."/>
            <person name="Mavromatis K."/>
            <person name="Mikhailova N."/>
            <person name="Pati A."/>
            <person name="Brambilla E."/>
            <person name="Chen A."/>
            <person name="Palaniappan K."/>
            <person name="Land M."/>
            <person name="Hauser L."/>
            <person name="Chang Y.J."/>
            <person name="Jeffries C.D."/>
            <person name="Sikorski J."/>
            <person name="Spring S."/>
            <person name="Rohde M."/>
            <person name="Eichinger K."/>
            <person name="Huber H."/>
            <person name="Wirth R."/>
            <person name="Goker M."/>
            <person name="Detter J.C."/>
            <person name="Woyke T."/>
            <person name="Bristow J."/>
            <person name="Eisen J.A."/>
            <person name="Markowitz V."/>
            <person name="Hugenholtz P."/>
            <person name="Klenk H.P."/>
            <person name="Kyrpides N.C."/>
        </authorList>
    </citation>
    <scope>NUCLEOTIDE SEQUENCE [LARGE SCALE GENOMIC DNA]</scope>
    <source>
        <strain evidence="7">ATCC 43054 / DSM 2088 / JCM 10308 / V24 S</strain>
    </source>
</reference>
<dbReference type="GO" id="GO:0004087">
    <property type="term" value="F:carbamoyl-phosphate synthase (ammonia) activity"/>
    <property type="evidence" value="ECO:0007669"/>
    <property type="project" value="UniProtKB-UniRule"/>
</dbReference>
<dbReference type="GO" id="GO:0005524">
    <property type="term" value="F:ATP binding"/>
    <property type="evidence" value="ECO:0007669"/>
    <property type="project" value="UniProtKB-UniRule"/>
</dbReference>
<organism evidence="6 7">
    <name type="scientific">Methanothermus fervidus (strain ATCC 43054 / DSM 2088 / JCM 10308 / V24 S)</name>
    <dbReference type="NCBI Taxonomy" id="523846"/>
    <lineage>
        <taxon>Archaea</taxon>
        <taxon>Methanobacteriati</taxon>
        <taxon>Methanobacteriota</taxon>
        <taxon>Methanomada group</taxon>
        <taxon>Methanobacteria</taxon>
        <taxon>Methanobacteriales</taxon>
        <taxon>Methanothermaceae</taxon>
        <taxon>Methanothermus</taxon>
    </lineage>
</organism>
<keyword evidence="4" id="KW-0460">Magnesium</keyword>
<dbReference type="PANTHER" id="PTHR43055:SF1">
    <property type="entry name" value="FORMATE-DEPENDENT PHOSPHORIBOSYLGLYCINAMIDE FORMYLTRANSFERASE"/>
    <property type="match status" value="1"/>
</dbReference>
<dbReference type="GO" id="GO:0000287">
    <property type="term" value="F:magnesium ion binding"/>
    <property type="evidence" value="ECO:0007669"/>
    <property type="project" value="UniProtKB-UniRule"/>
</dbReference>
<name>E3GZ27_METFV</name>
<keyword evidence="4" id="KW-0479">Metal-binding</keyword>
<dbReference type="SUPFAM" id="SSF52440">
    <property type="entry name" value="PreATP-grasp domain"/>
    <property type="match status" value="1"/>
</dbReference>
<dbReference type="InterPro" id="IPR003806">
    <property type="entry name" value="ATP-grasp_PylC-type"/>
</dbReference>
<feature type="domain" description="ATP-grasp" evidence="5">
    <location>
        <begin position="111"/>
        <end position="292"/>
    </location>
</feature>
<protein>
    <recommendedName>
        <fullName evidence="4">Carbamoyl-phosphate synthase</fullName>
        <ecNumber evidence="4">6.3.4.16</ecNumber>
    </recommendedName>
    <alternativeName>
        <fullName evidence="4">Carbamoyl phosphate synthetase</fullName>
        <shortName evidence="4">CPSase</shortName>
    </alternativeName>
</protein>
<evidence type="ECO:0000259" key="5">
    <source>
        <dbReference type="PROSITE" id="PS50975"/>
    </source>
</evidence>
<dbReference type="EC" id="6.3.4.16" evidence="4"/>
<sequence length="367" mass="41374">MKILFIGARLFDDVHYYAKEKGITTILTEANPKSPNIKLADKYFIVPRGMKYPMEIAIKEDVDAVVPLIGVDEPLIGVAKMKEKLEKDYGIPVVASNLHATSIAVDKFKTKIFFKKMNIRTPKYKIIKEPPSEVTKPVVLKNKKGQAGTGVVVTNSKDEITEYLKKYGVVLMEEFINGIEISVEVLRWEGKSLALVVVDKGRTTLEAVHPLYKIKKAPAQIKGLDNEKVLLFSRMIVNSLNAEGNTDIDMIFDEKLRKVYAIELNTRPSGTRYISAAATGIHPLHQLVDMAIGEWDPKKIKLKNFFAIEIPIGTTDLKTTKKFEGEKCWVVHGPPGHQRITIRGKNMEDIVEILEELDLNKVIRCLY</sequence>
<evidence type="ECO:0000256" key="1">
    <source>
        <dbReference type="ARBA" id="ARBA00022598"/>
    </source>
</evidence>
<dbReference type="InterPro" id="IPR016185">
    <property type="entry name" value="PreATP-grasp_dom_sf"/>
</dbReference>
<dbReference type="Proteomes" id="UP000002315">
    <property type="component" value="Chromosome"/>
</dbReference>
<evidence type="ECO:0000256" key="4">
    <source>
        <dbReference type="HAMAP-Rule" id="MF_02221"/>
    </source>
</evidence>
<keyword evidence="3 4" id="KW-0067">ATP-binding</keyword>
<evidence type="ECO:0000256" key="3">
    <source>
        <dbReference type="ARBA" id="ARBA00022840"/>
    </source>
</evidence>
<evidence type="ECO:0000256" key="2">
    <source>
        <dbReference type="ARBA" id="ARBA00022741"/>
    </source>
</evidence>
<dbReference type="InterPro" id="IPR043673">
    <property type="entry name" value="CPSase_Archaea"/>
</dbReference>
<evidence type="ECO:0000313" key="6">
    <source>
        <dbReference type="EMBL" id="ADP77559.1"/>
    </source>
</evidence>
<comment type="function">
    <text evidence="4">Catalyzes the synthesis of carbamoyl phosphate from ATP, ammonium and bicarbonate. Proceeds via a three-step mechanism, i.e. the phosphorylation of hydrogencarbonate to carboxyphosphate, a nucleophilic attack of ammonia on carboxyphosphate yielding carbamate, and the phosphorylation of carbamate forming carbamoyl phosphate.</text>
</comment>
<keyword evidence="2 4" id="KW-0547">Nucleotide-binding</keyword>
<dbReference type="PROSITE" id="PS50975">
    <property type="entry name" value="ATP_GRASP"/>
    <property type="match status" value="1"/>
</dbReference>
<keyword evidence="7" id="KW-1185">Reference proteome</keyword>
<dbReference type="PANTHER" id="PTHR43055">
    <property type="entry name" value="FORMATE-DEPENDENT PHOSPHORIBOSYLGLYCINAMIDE FORMYLTRANSFERASE"/>
    <property type="match status" value="1"/>
</dbReference>
<dbReference type="AlphaFoldDB" id="E3GZ27"/>
<comment type="cofactor">
    <cofactor evidence="4">
        <name>Mg(2+)</name>
        <dbReference type="ChEBI" id="CHEBI:18420"/>
    </cofactor>
    <cofactor evidence="4">
        <name>Mn(2+)</name>
        <dbReference type="ChEBI" id="CHEBI:29035"/>
    </cofactor>
    <text evidence="4">Binds 2 magnesium or manganese ions per subunit.</text>
</comment>
<dbReference type="InterPro" id="IPR011761">
    <property type="entry name" value="ATP-grasp"/>
</dbReference>
<dbReference type="Pfam" id="PF02655">
    <property type="entry name" value="ATP-grasp_3"/>
    <property type="match status" value="1"/>
</dbReference>
<gene>
    <name evidence="6" type="ordered locus">Mfer_0760</name>
</gene>
<dbReference type="InterPro" id="IPR048764">
    <property type="entry name" value="PylC_N"/>
</dbReference>
<proteinExistence type="inferred from homology"/>
<dbReference type="KEGG" id="mfv:Mfer_0760"/>
<dbReference type="OrthoDB" id="11959at2157"/>
<dbReference type="Gene3D" id="3.30.470.20">
    <property type="entry name" value="ATP-grasp fold, B domain"/>
    <property type="match status" value="1"/>
</dbReference>